<dbReference type="PANTHER" id="PTHR42771:SF2">
    <property type="entry name" value="IRON(3+)-HYDROXAMATE IMPORT ATP-BINDING PROTEIN FHUC"/>
    <property type="match status" value="1"/>
</dbReference>
<evidence type="ECO:0000259" key="10">
    <source>
        <dbReference type="PROSITE" id="PS50893"/>
    </source>
</evidence>
<reference evidence="11 12" key="2">
    <citation type="journal article" date="2017" name="Int. J. Syst. Evol. Microbiol.">
        <title>Gordonia phthalatica sp. nov., a di-n-butyl phthalate-degrading bacterium isolated from activated sludge.</title>
        <authorList>
            <person name="Jin D."/>
            <person name="Kong X."/>
            <person name="Jia M."/>
            <person name="Yu X."/>
            <person name="Wang X."/>
            <person name="Zhuang X."/>
            <person name="Deng Y."/>
            <person name="Bai Z."/>
        </authorList>
    </citation>
    <scope>NUCLEOTIDE SEQUENCE [LARGE SCALE GENOMIC DNA]</scope>
    <source>
        <strain evidence="11 12">QH-11</strain>
    </source>
</reference>
<dbReference type="PATRIC" id="fig|1136941.3.peg.2165"/>
<dbReference type="GO" id="GO:0005886">
    <property type="term" value="C:plasma membrane"/>
    <property type="evidence" value="ECO:0007669"/>
    <property type="project" value="UniProtKB-SubCell"/>
</dbReference>
<keyword evidence="9" id="KW-0472">Membrane</keyword>
<dbReference type="OrthoDB" id="5296765at2"/>
<organism evidence="11 12">
    <name type="scientific">Gordonia phthalatica</name>
    <dbReference type="NCBI Taxonomy" id="1136941"/>
    <lineage>
        <taxon>Bacteria</taxon>
        <taxon>Bacillati</taxon>
        <taxon>Actinomycetota</taxon>
        <taxon>Actinomycetes</taxon>
        <taxon>Mycobacteriales</taxon>
        <taxon>Gordoniaceae</taxon>
        <taxon>Gordonia</taxon>
    </lineage>
</organism>
<keyword evidence="6 11" id="KW-0067">ATP-binding</keyword>
<dbReference type="GO" id="GO:0016887">
    <property type="term" value="F:ATP hydrolysis activity"/>
    <property type="evidence" value="ECO:0007669"/>
    <property type="project" value="InterPro"/>
</dbReference>
<dbReference type="InterPro" id="IPR003593">
    <property type="entry name" value="AAA+_ATPase"/>
</dbReference>
<evidence type="ECO:0000313" key="12">
    <source>
        <dbReference type="Proteomes" id="UP000063789"/>
    </source>
</evidence>
<keyword evidence="7" id="KW-0408">Iron</keyword>
<protein>
    <submittedName>
        <fullName evidence="11">Iron-dicitrate transporter ATP-binding subunit</fullName>
    </submittedName>
</protein>
<feature type="domain" description="ABC transporter" evidence="10">
    <location>
        <begin position="9"/>
        <end position="244"/>
    </location>
</feature>
<dbReference type="STRING" id="1136941.ACH46_10645"/>
<dbReference type="SMART" id="SM00382">
    <property type="entry name" value="AAA"/>
    <property type="match status" value="1"/>
</dbReference>
<dbReference type="GO" id="GO:0005524">
    <property type="term" value="F:ATP binding"/>
    <property type="evidence" value="ECO:0007669"/>
    <property type="project" value="UniProtKB-KW"/>
</dbReference>
<keyword evidence="3" id="KW-1003">Cell membrane</keyword>
<dbReference type="SUPFAM" id="SSF52540">
    <property type="entry name" value="P-loop containing nucleoside triphosphate hydrolases"/>
    <property type="match status" value="1"/>
</dbReference>
<evidence type="ECO:0000256" key="2">
    <source>
        <dbReference type="ARBA" id="ARBA00022448"/>
    </source>
</evidence>
<evidence type="ECO:0000256" key="6">
    <source>
        <dbReference type="ARBA" id="ARBA00022840"/>
    </source>
</evidence>
<dbReference type="InterPro" id="IPR051535">
    <property type="entry name" value="Siderophore_ABC-ATPase"/>
</dbReference>
<evidence type="ECO:0000256" key="1">
    <source>
        <dbReference type="ARBA" id="ARBA00004202"/>
    </source>
</evidence>
<gene>
    <name evidence="11" type="primary">fecE</name>
    <name evidence="11" type="ORF">ACH46_10645</name>
</gene>
<dbReference type="InterPro" id="IPR017871">
    <property type="entry name" value="ABC_transporter-like_CS"/>
</dbReference>
<dbReference type="InterPro" id="IPR003439">
    <property type="entry name" value="ABC_transporter-like_ATP-bd"/>
</dbReference>
<keyword evidence="8" id="KW-0406">Ion transport</keyword>
<dbReference type="RefSeq" id="WP_062392874.1">
    <property type="nucleotide sequence ID" value="NZ_CP011853.1"/>
</dbReference>
<evidence type="ECO:0000313" key="11">
    <source>
        <dbReference type="EMBL" id="ALG84876.1"/>
    </source>
</evidence>
<dbReference type="KEGG" id="goq:ACH46_10645"/>
<evidence type="ECO:0000256" key="9">
    <source>
        <dbReference type="ARBA" id="ARBA00023136"/>
    </source>
</evidence>
<dbReference type="AlphaFoldDB" id="A0A0N9MR27"/>
<dbReference type="Proteomes" id="UP000063789">
    <property type="component" value="Chromosome"/>
</dbReference>
<dbReference type="PANTHER" id="PTHR42771">
    <property type="entry name" value="IRON(3+)-HYDROXAMATE IMPORT ATP-BINDING PROTEIN FHUC"/>
    <property type="match status" value="1"/>
</dbReference>
<proteinExistence type="predicted"/>
<sequence>MTTVVEPVLSATGLVVEFDGATVVDEVDLHIPAGGFTVILGPNACGKSTTLRAISRVLKRRAGEIVFDGRALEAYGSKELAQQMGLLAQDAVAPEGMRVADLISRGRHPYHSAFRRWTTEDDAATRAAMEATRTIELAERYVDQLSGGQRQRVWVALLLAQQTPVMLLDEPTTFLDIAHQYEVLDLLKQLNGDGKTVVAVLHDLNQAARYADNLVLMKAGRIVASGPPREMITEARISEVFGLTSVVVDDPVTGSPMVVRR</sequence>
<comment type="subcellular location">
    <subcellularLocation>
        <location evidence="1">Cell membrane</location>
        <topology evidence="1">Peripheral membrane protein</topology>
    </subcellularLocation>
</comment>
<dbReference type="PROSITE" id="PS00211">
    <property type="entry name" value="ABC_TRANSPORTER_1"/>
    <property type="match status" value="1"/>
</dbReference>
<keyword evidence="5" id="KW-0547">Nucleotide-binding</keyword>
<dbReference type="Pfam" id="PF00005">
    <property type="entry name" value="ABC_tran"/>
    <property type="match status" value="1"/>
</dbReference>
<evidence type="ECO:0000256" key="4">
    <source>
        <dbReference type="ARBA" id="ARBA00022496"/>
    </source>
</evidence>
<dbReference type="CDD" id="cd03214">
    <property type="entry name" value="ABC_Iron-Siderophores_B12_Hemin"/>
    <property type="match status" value="1"/>
</dbReference>
<keyword evidence="4" id="KW-0410">Iron transport</keyword>
<keyword evidence="12" id="KW-1185">Reference proteome</keyword>
<dbReference type="PROSITE" id="PS50893">
    <property type="entry name" value="ABC_TRANSPORTER_2"/>
    <property type="match status" value="1"/>
</dbReference>
<accession>A0A0N9MR27</accession>
<evidence type="ECO:0000256" key="3">
    <source>
        <dbReference type="ARBA" id="ARBA00022475"/>
    </source>
</evidence>
<dbReference type="FunFam" id="3.40.50.300:FF:000134">
    <property type="entry name" value="Iron-enterobactin ABC transporter ATP-binding protein"/>
    <property type="match status" value="1"/>
</dbReference>
<dbReference type="InterPro" id="IPR027417">
    <property type="entry name" value="P-loop_NTPase"/>
</dbReference>
<dbReference type="Gene3D" id="3.40.50.300">
    <property type="entry name" value="P-loop containing nucleotide triphosphate hydrolases"/>
    <property type="match status" value="1"/>
</dbReference>
<evidence type="ECO:0000256" key="7">
    <source>
        <dbReference type="ARBA" id="ARBA00023004"/>
    </source>
</evidence>
<name>A0A0N9MR27_9ACTN</name>
<dbReference type="EMBL" id="CP011853">
    <property type="protein sequence ID" value="ALG84876.1"/>
    <property type="molecule type" value="Genomic_DNA"/>
</dbReference>
<evidence type="ECO:0000256" key="8">
    <source>
        <dbReference type="ARBA" id="ARBA00023065"/>
    </source>
</evidence>
<keyword evidence="2" id="KW-0813">Transport</keyword>
<reference evidence="12" key="1">
    <citation type="submission" date="2015-06" db="EMBL/GenBank/DDBJ databases">
        <title>Complete genome sequence and metabolic analysis of phthalate degradation pathway in Gordonia sp. QH-11.</title>
        <authorList>
            <person name="Jin D."/>
            <person name="Kong X."/>
            <person name="Bai Z."/>
        </authorList>
    </citation>
    <scope>NUCLEOTIDE SEQUENCE [LARGE SCALE GENOMIC DNA]</scope>
    <source>
        <strain evidence="12">QH-11</strain>
    </source>
</reference>
<dbReference type="GO" id="GO:0006826">
    <property type="term" value="P:iron ion transport"/>
    <property type="evidence" value="ECO:0007669"/>
    <property type="project" value="UniProtKB-KW"/>
</dbReference>
<evidence type="ECO:0000256" key="5">
    <source>
        <dbReference type="ARBA" id="ARBA00022741"/>
    </source>
</evidence>